<reference evidence="1 2" key="1">
    <citation type="submission" date="2016-10" db="EMBL/GenBank/DDBJ databases">
        <authorList>
            <person name="de Groot N.N."/>
        </authorList>
    </citation>
    <scope>NUCLEOTIDE SEQUENCE [LARGE SCALE GENOMIC DNA]</scope>
    <source>
        <strain evidence="1 2">CGMCC 4.5506</strain>
    </source>
</reference>
<dbReference type="Pfam" id="PF01381">
    <property type="entry name" value="HTH_3"/>
    <property type="match status" value="1"/>
</dbReference>
<dbReference type="InterPro" id="IPR001387">
    <property type="entry name" value="Cro/C1-type_HTH"/>
</dbReference>
<dbReference type="SMART" id="SM00530">
    <property type="entry name" value="HTH_XRE"/>
    <property type="match status" value="1"/>
</dbReference>
<dbReference type="Gene3D" id="1.10.260.40">
    <property type="entry name" value="lambda repressor-like DNA-binding domains"/>
    <property type="match status" value="1"/>
</dbReference>
<dbReference type="PROSITE" id="PS50943">
    <property type="entry name" value="HTH_CROC1"/>
    <property type="match status" value="1"/>
</dbReference>
<accession>A0A1G6LPL2</accession>
<dbReference type="EMBL" id="FMZE01000002">
    <property type="protein sequence ID" value="SDC45054.1"/>
    <property type="molecule type" value="Genomic_DNA"/>
</dbReference>
<dbReference type="InterPro" id="IPR010982">
    <property type="entry name" value="Lambda_DNA-bd_dom_sf"/>
</dbReference>
<dbReference type="InterPro" id="IPR050807">
    <property type="entry name" value="TransReg_Diox_bact_type"/>
</dbReference>
<proteinExistence type="predicted"/>
<evidence type="ECO:0000313" key="2">
    <source>
        <dbReference type="Proteomes" id="UP000199494"/>
    </source>
</evidence>
<dbReference type="STRING" id="530584.SAMN05421630_102156"/>
<dbReference type="AlphaFoldDB" id="A0A1G6LPL2"/>
<keyword evidence="2" id="KW-1185">Reference proteome</keyword>
<dbReference type="GO" id="GO:0003700">
    <property type="term" value="F:DNA-binding transcription factor activity"/>
    <property type="evidence" value="ECO:0007669"/>
    <property type="project" value="TreeGrafter"/>
</dbReference>
<name>A0A1G6LPL2_9PSEU</name>
<dbReference type="SUPFAM" id="SSF47413">
    <property type="entry name" value="lambda repressor-like DNA-binding domains"/>
    <property type="match status" value="1"/>
</dbReference>
<dbReference type="PANTHER" id="PTHR46797">
    <property type="entry name" value="HTH-TYPE TRANSCRIPTIONAL REGULATOR"/>
    <property type="match status" value="1"/>
</dbReference>
<gene>
    <name evidence="1" type="ORF">SAMN05421630_102156</name>
</gene>
<sequence length="71" mass="7658">MRTERGLTLDELAARSGVSRRVLSYAEGGLINPGILSFVAIVRALGIDSAELLQPMMDEMEKQAVQEQAPG</sequence>
<protein>
    <submittedName>
        <fullName evidence="1">Helix-turn-helix</fullName>
    </submittedName>
</protein>
<dbReference type="Proteomes" id="UP000199494">
    <property type="component" value="Unassembled WGS sequence"/>
</dbReference>
<dbReference type="PANTHER" id="PTHR46797:SF1">
    <property type="entry name" value="METHYLPHOSPHONATE SYNTHASE"/>
    <property type="match status" value="1"/>
</dbReference>
<dbReference type="CDD" id="cd00093">
    <property type="entry name" value="HTH_XRE"/>
    <property type="match status" value="1"/>
</dbReference>
<dbReference type="GO" id="GO:0003677">
    <property type="term" value="F:DNA binding"/>
    <property type="evidence" value="ECO:0007669"/>
    <property type="project" value="InterPro"/>
</dbReference>
<dbReference type="GO" id="GO:0005829">
    <property type="term" value="C:cytosol"/>
    <property type="evidence" value="ECO:0007669"/>
    <property type="project" value="TreeGrafter"/>
</dbReference>
<organism evidence="1 2">
    <name type="scientific">Prauserella marina</name>
    <dbReference type="NCBI Taxonomy" id="530584"/>
    <lineage>
        <taxon>Bacteria</taxon>
        <taxon>Bacillati</taxon>
        <taxon>Actinomycetota</taxon>
        <taxon>Actinomycetes</taxon>
        <taxon>Pseudonocardiales</taxon>
        <taxon>Pseudonocardiaceae</taxon>
        <taxon>Prauserella</taxon>
    </lineage>
</organism>
<evidence type="ECO:0000313" key="1">
    <source>
        <dbReference type="EMBL" id="SDC45054.1"/>
    </source>
</evidence>